<evidence type="ECO:0000256" key="1">
    <source>
        <dbReference type="SAM" id="SignalP"/>
    </source>
</evidence>
<dbReference type="NCBIfam" id="TIGR04183">
    <property type="entry name" value="Por_Secre_tail"/>
    <property type="match status" value="1"/>
</dbReference>
<dbReference type="KEGG" id="cprv:CYPRO_2872"/>
<dbReference type="RefSeq" id="WP_114985239.1">
    <property type="nucleotide sequence ID" value="NZ_CP027806.1"/>
</dbReference>
<dbReference type="OrthoDB" id="9806009at2"/>
<keyword evidence="1" id="KW-0732">Signal</keyword>
<protein>
    <submittedName>
        <fullName evidence="3">Por secretion system C-terminal sorting domain-containing protein</fullName>
    </submittedName>
</protein>
<dbReference type="GO" id="GO:0004553">
    <property type="term" value="F:hydrolase activity, hydrolyzing O-glycosyl compounds"/>
    <property type="evidence" value="ECO:0007669"/>
    <property type="project" value="InterPro"/>
</dbReference>
<evidence type="ECO:0000313" key="4">
    <source>
        <dbReference type="Proteomes" id="UP000254808"/>
    </source>
</evidence>
<dbReference type="Gene3D" id="2.60.40.4070">
    <property type="match status" value="1"/>
</dbReference>
<dbReference type="Gene3D" id="3.20.20.80">
    <property type="entry name" value="Glycosidases"/>
    <property type="match status" value="1"/>
</dbReference>
<sequence>MKKYLLLFVFTLIVSGAAQAQQDRTMMQGFYWDVTPGGVWYDSLAVNADLLGLAGFNSIWLPPPSKGAAGGFDVGYTPYDYYDLGNFDSRAGDQTSGTGAFIPTRYGTLENLQFAIERLKANGLKVYADIVLNHRSGGNLEPNIYGEFYTDRNGGSLFSPDGDSTFTAFPLTHGSGRIGWPVGEGNEFFFPNAVHNQSNTADFLSGSQLAGFHQMYVNEFGYTNALHTGSGQSLPVGDSLKVWGDWLTNTLGLDGYRFDFVKGVHPEYFKSFMNFGAMQGKFHVHELFDGDIGRKLAYLEMLNTTNSPFSPSPPPSKPGAIFDFNMRFAYKAMSDGGDNYDIRNWHNAGLHNVFGVPFEQIVFFVDNHDFDRTDYTGSVTAPGHSPVVNNKMLAYAHMLTHPGYAQVWYRDYFNYGLRDEINLLLQVRNQLGGGSYRALTRPGDGGGNPFFPGNPDEDPRHVYIAERSGTGGDTGLIVAINKHSSFEIDVWVDTQWPERTLYDLTGNFDGTIEVFEDGRARIKTKPSSYHIFVPVEYSLELPPANIALNEIVSPTGTRFIEETITPRVSFTNESLFSQQNIGLTFTVLSGNEVVYADAITIPQIGSGVTNEAVFEGFELLLPGTYTAVAEIDFEDDSDPSDNLLEIVFEVVDPNEATAFRIDGVINEPQYILMAEKENDNAGFGPGKDVRALWYFADSDSLYIAIESEMVLGDADGIGIFLDFEEVQGLPAGTPLGGAEGAVSFLNPPNPVNQAFKMDFEVDFGFAWIGAQNRVLMSVADYTGDEKLGKLVLPASASPGGNGATGTGPAEDGLFPANSIRYAMLNDGEANHGVEFAVALADLGVSGGRFRAFAFIVSGTGYFSNVLLPGDANGTADAFQNFGYNADFGTVEGGPFHTPWFSISDPTNIEPETRSELPTQAELSQNYPNPFNPTTNIRYAVPETGQVTLEVFNLLGQRVALLVDEVMQPGTYTLNFDATRLASGVYLYRLQTGGQVLTRKMTLIK</sequence>
<dbReference type="GO" id="GO:0005975">
    <property type="term" value="P:carbohydrate metabolic process"/>
    <property type="evidence" value="ECO:0007669"/>
    <property type="project" value="InterPro"/>
</dbReference>
<proteinExistence type="predicted"/>
<reference evidence="3 4" key="1">
    <citation type="submission" date="2018-03" db="EMBL/GenBank/DDBJ databases">
        <title>Phenotypic and genomic properties of Cyclonatronum proteinivorum gen. nov., sp. nov., a haloalkaliphilic bacteroidete from soda lakes possessing Na+-translocating rhodopsin.</title>
        <authorList>
            <person name="Toshchakov S.V."/>
            <person name="Korzhenkov A."/>
            <person name="Samarov N.I."/>
            <person name="Kublanov I.V."/>
            <person name="Muntyan M.S."/>
            <person name="Sorokin D.Y."/>
        </authorList>
    </citation>
    <scope>NUCLEOTIDE SEQUENCE [LARGE SCALE GENOMIC DNA]</scope>
    <source>
        <strain evidence="3 4">Omega</strain>
    </source>
</reference>
<dbReference type="InterPro" id="IPR026444">
    <property type="entry name" value="Secre_tail"/>
</dbReference>
<evidence type="ECO:0000259" key="2">
    <source>
        <dbReference type="SMART" id="SM00642"/>
    </source>
</evidence>
<name>A0A345UNQ8_9BACT</name>
<dbReference type="PANTHER" id="PTHR43447">
    <property type="entry name" value="ALPHA-AMYLASE"/>
    <property type="match status" value="1"/>
</dbReference>
<dbReference type="InterPro" id="IPR017853">
    <property type="entry name" value="GH"/>
</dbReference>
<feature type="domain" description="Glycosyl hydrolase family 13 catalytic" evidence="2">
    <location>
        <begin position="24"/>
        <end position="428"/>
    </location>
</feature>
<accession>A0A345UNQ8</accession>
<feature type="chain" id="PRO_5016906000" evidence="1">
    <location>
        <begin position="21"/>
        <end position="1004"/>
    </location>
</feature>
<dbReference type="SMART" id="SM00642">
    <property type="entry name" value="Aamy"/>
    <property type="match status" value="1"/>
</dbReference>
<dbReference type="Gene3D" id="2.60.40.1180">
    <property type="entry name" value="Golgi alpha-mannosidase II"/>
    <property type="match status" value="1"/>
</dbReference>
<dbReference type="InterPro" id="IPR013780">
    <property type="entry name" value="Glyco_hydro_b"/>
</dbReference>
<feature type="signal peptide" evidence="1">
    <location>
        <begin position="1"/>
        <end position="20"/>
    </location>
</feature>
<dbReference type="Proteomes" id="UP000254808">
    <property type="component" value="Chromosome"/>
</dbReference>
<dbReference type="InterPro" id="IPR015237">
    <property type="entry name" value="Alpha-amylase_C_pro"/>
</dbReference>
<gene>
    <name evidence="3" type="ORF">CYPRO_2872</name>
</gene>
<dbReference type="InterPro" id="IPR006047">
    <property type="entry name" value="GH13_cat_dom"/>
</dbReference>
<dbReference type="AlphaFoldDB" id="A0A345UNQ8"/>
<evidence type="ECO:0000313" key="3">
    <source>
        <dbReference type="EMBL" id="AXJ02110.1"/>
    </source>
</evidence>
<dbReference type="Gene3D" id="2.40.30.140">
    <property type="match status" value="1"/>
</dbReference>
<dbReference type="Pfam" id="PF09154">
    <property type="entry name" value="Alpha-amy_C_pro"/>
    <property type="match status" value="1"/>
</dbReference>
<dbReference type="Pfam" id="PF18962">
    <property type="entry name" value="Por_Secre_tail"/>
    <property type="match status" value="1"/>
</dbReference>
<dbReference type="SUPFAM" id="SSF51445">
    <property type="entry name" value="(Trans)glycosidases"/>
    <property type="match status" value="1"/>
</dbReference>
<organism evidence="3 4">
    <name type="scientific">Cyclonatronum proteinivorum</name>
    <dbReference type="NCBI Taxonomy" id="1457365"/>
    <lineage>
        <taxon>Bacteria</taxon>
        <taxon>Pseudomonadati</taxon>
        <taxon>Balneolota</taxon>
        <taxon>Balneolia</taxon>
        <taxon>Balneolales</taxon>
        <taxon>Cyclonatronaceae</taxon>
        <taxon>Cyclonatronum</taxon>
    </lineage>
</organism>
<dbReference type="EMBL" id="CP027806">
    <property type="protein sequence ID" value="AXJ02110.1"/>
    <property type="molecule type" value="Genomic_DNA"/>
</dbReference>
<keyword evidence="4" id="KW-1185">Reference proteome</keyword>